<dbReference type="EMBL" id="JACMSE010000005">
    <property type="protein sequence ID" value="MBC2889366.1"/>
    <property type="molecule type" value="Genomic_DNA"/>
</dbReference>
<proteinExistence type="predicted"/>
<evidence type="ECO:0000256" key="2">
    <source>
        <dbReference type="SAM" id="SignalP"/>
    </source>
</evidence>
<feature type="transmembrane region" description="Helical" evidence="1">
    <location>
        <begin position="47"/>
        <end position="68"/>
    </location>
</feature>
<feature type="domain" description="DUF1648" evidence="3">
    <location>
        <begin position="11"/>
        <end position="54"/>
    </location>
</feature>
<dbReference type="Proteomes" id="UP000587396">
    <property type="component" value="Unassembled WGS sequence"/>
</dbReference>
<keyword evidence="1" id="KW-1133">Transmembrane helix</keyword>
<keyword evidence="2" id="KW-0732">Signal</keyword>
<dbReference type="Pfam" id="PF07853">
    <property type="entry name" value="DUF1648"/>
    <property type="match status" value="1"/>
</dbReference>
<comment type="caution">
    <text evidence="4">The sequence shown here is derived from an EMBL/GenBank/DDBJ whole genome shotgun (WGS) entry which is preliminary data.</text>
</comment>
<name>A0A842JEL1_9ACTN</name>
<feature type="chain" id="PRO_5039239166" evidence="2">
    <location>
        <begin position="24"/>
        <end position="116"/>
    </location>
</feature>
<evidence type="ECO:0000256" key="1">
    <source>
        <dbReference type="SAM" id="Phobius"/>
    </source>
</evidence>
<keyword evidence="1" id="KW-0812">Transmembrane</keyword>
<feature type="transmembrane region" description="Helical" evidence="1">
    <location>
        <begin position="89"/>
        <end position="111"/>
    </location>
</feature>
<protein>
    <submittedName>
        <fullName evidence="4">DUF1648 domain-containing protein</fullName>
    </submittedName>
</protein>
<dbReference type="RefSeq" id="WP_185905213.1">
    <property type="nucleotide sequence ID" value="NZ_JACMSE010000005.1"/>
</dbReference>
<sequence length="116" mass="12242">MDKRAIPLLAVLCLLPLAATVVAVVCAPESVPLHVSGTTIDRWGPKTEFFAIGGIVTATCLLFSLMFAKMETLNRMGLVHGTGTRGGRITTVCCMALVDAVLIGYLIWAILTALPA</sequence>
<dbReference type="AlphaFoldDB" id="A0A842JEL1"/>
<evidence type="ECO:0000259" key="3">
    <source>
        <dbReference type="Pfam" id="PF07853"/>
    </source>
</evidence>
<dbReference type="InterPro" id="IPR012867">
    <property type="entry name" value="DUF1648"/>
</dbReference>
<keyword evidence="5" id="KW-1185">Reference proteome</keyword>
<organism evidence="4 5">
    <name type="scientific">Gordonibacter massiliensis</name>
    <name type="common">ex Traore et al. 2017</name>
    <dbReference type="NCBI Taxonomy" id="1841863"/>
    <lineage>
        <taxon>Bacteria</taxon>
        <taxon>Bacillati</taxon>
        <taxon>Actinomycetota</taxon>
        <taxon>Coriobacteriia</taxon>
        <taxon>Eggerthellales</taxon>
        <taxon>Eggerthellaceae</taxon>
        <taxon>Gordonibacter</taxon>
    </lineage>
</organism>
<accession>A0A842JEL1</accession>
<evidence type="ECO:0000313" key="5">
    <source>
        <dbReference type="Proteomes" id="UP000587396"/>
    </source>
</evidence>
<feature type="signal peptide" evidence="2">
    <location>
        <begin position="1"/>
        <end position="23"/>
    </location>
</feature>
<evidence type="ECO:0000313" key="4">
    <source>
        <dbReference type="EMBL" id="MBC2889366.1"/>
    </source>
</evidence>
<reference evidence="4 5" key="1">
    <citation type="submission" date="2020-08" db="EMBL/GenBank/DDBJ databases">
        <authorList>
            <person name="Liu C."/>
            <person name="Sun Q."/>
        </authorList>
    </citation>
    <scope>NUCLEOTIDE SEQUENCE [LARGE SCALE GENOMIC DNA]</scope>
    <source>
        <strain evidence="4 5">N22</strain>
    </source>
</reference>
<gene>
    <name evidence="4" type="ORF">H7313_08405</name>
</gene>
<keyword evidence="1" id="KW-0472">Membrane</keyword>